<comment type="caution">
    <text evidence="4">The sequence shown here is derived from an EMBL/GenBank/DDBJ whole genome shotgun (WGS) entry which is preliminary data.</text>
</comment>
<reference evidence="4" key="1">
    <citation type="journal article" date="2014" name="Front. Microbiol.">
        <title>High frequency of phylogenetically diverse reductive dehalogenase-homologous genes in deep subseafloor sedimentary metagenomes.</title>
        <authorList>
            <person name="Kawai M."/>
            <person name="Futagami T."/>
            <person name="Toyoda A."/>
            <person name="Takaki Y."/>
            <person name="Nishi S."/>
            <person name="Hori S."/>
            <person name="Arai W."/>
            <person name="Tsubouchi T."/>
            <person name="Morono Y."/>
            <person name="Uchiyama I."/>
            <person name="Ito T."/>
            <person name="Fujiyama A."/>
            <person name="Inagaki F."/>
            <person name="Takami H."/>
        </authorList>
    </citation>
    <scope>NUCLEOTIDE SEQUENCE</scope>
    <source>
        <strain evidence="4">Expedition CK06-06</strain>
    </source>
</reference>
<dbReference type="PANTHER" id="PTHR21349">
    <property type="entry name" value="50S RIBOSOMAL PROTEIN L21"/>
    <property type="match status" value="1"/>
</dbReference>
<proteinExistence type="inferred from homology"/>
<dbReference type="GO" id="GO:0006412">
    <property type="term" value="P:translation"/>
    <property type="evidence" value="ECO:0007669"/>
    <property type="project" value="InterPro"/>
</dbReference>
<comment type="similarity">
    <text evidence="1">Belongs to the bacterial ribosomal protein bL21 family.</text>
</comment>
<dbReference type="AlphaFoldDB" id="X0WVY9"/>
<keyword evidence="3" id="KW-0687">Ribonucleoprotein</keyword>
<evidence type="ECO:0008006" key="5">
    <source>
        <dbReference type="Google" id="ProtNLM"/>
    </source>
</evidence>
<accession>X0WVY9</accession>
<dbReference type="InterPro" id="IPR028909">
    <property type="entry name" value="bL21-like"/>
</dbReference>
<dbReference type="GO" id="GO:0005737">
    <property type="term" value="C:cytoplasm"/>
    <property type="evidence" value="ECO:0007669"/>
    <property type="project" value="UniProtKB-ARBA"/>
</dbReference>
<feature type="non-terminal residue" evidence="4">
    <location>
        <position position="62"/>
    </location>
</feature>
<dbReference type="GO" id="GO:0003735">
    <property type="term" value="F:structural constituent of ribosome"/>
    <property type="evidence" value="ECO:0007669"/>
    <property type="project" value="InterPro"/>
</dbReference>
<dbReference type="InterPro" id="IPR036164">
    <property type="entry name" value="bL21-like_sf"/>
</dbReference>
<dbReference type="GO" id="GO:0005840">
    <property type="term" value="C:ribosome"/>
    <property type="evidence" value="ECO:0007669"/>
    <property type="project" value="UniProtKB-KW"/>
</dbReference>
<protein>
    <recommendedName>
        <fullName evidence="5">50S ribosomal protein L21</fullName>
    </recommendedName>
</protein>
<evidence type="ECO:0000256" key="2">
    <source>
        <dbReference type="ARBA" id="ARBA00022980"/>
    </source>
</evidence>
<dbReference type="InterPro" id="IPR001787">
    <property type="entry name" value="Ribosomal_bL21"/>
</dbReference>
<gene>
    <name evidence="4" type="ORF">S01H1_63347</name>
</gene>
<evidence type="ECO:0000256" key="3">
    <source>
        <dbReference type="ARBA" id="ARBA00023274"/>
    </source>
</evidence>
<dbReference type="NCBIfam" id="TIGR00061">
    <property type="entry name" value="L21"/>
    <property type="match status" value="1"/>
</dbReference>
<dbReference type="Pfam" id="PF00829">
    <property type="entry name" value="Ribosomal_L21p"/>
    <property type="match status" value="1"/>
</dbReference>
<sequence>MYAVVTSGGKQYKVQEGEILRVEKMPGDVGSSVSFDQVLMVADGDKVNIGQPILDDALVEGH</sequence>
<evidence type="ECO:0000256" key="1">
    <source>
        <dbReference type="ARBA" id="ARBA00008563"/>
    </source>
</evidence>
<name>X0WVY9_9ZZZZ</name>
<evidence type="ECO:0000313" key="4">
    <source>
        <dbReference type="EMBL" id="GAG34855.1"/>
    </source>
</evidence>
<dbReference type="SUPFAM" id="SSF141091">
    <property type="entry name" value="L21p-like"/>
    <property type="match status" value="1"/>
</dbReference>
<keyword evidence="2" id="KW-0689">Ribosomal protein</keyword>
<dbReference type="GO" id="GO:1990904">
    <property type="term" value="C:ribonucleoprotein complex"/>
    <property type="evidence" value="ECO:0007669"/>
    <property type="project" value="UniProtKB-KW"/>
</dbReference>
<organism evidence="4">
    <name type="scientific">marine sediment metagenome</name>
    <dbReference type="NCBI Taxonomy" id="412755"/>
    <lineage>
        <taxon>unclassified sequences</taxon>
        <taxon>metagenomes</taxon>
        <taxon>ecological metagenomes</taxon>
    </lineage>
</organism>
<dbReference type="EMBL" id="BARS01041679">
    <property type="protein sequence ID" value="GAG34855.1"/>
    <property type="molecule type" value="Genomic_DNA"/>
</dbReference>
<dbReference type="GO" id="GO:0003723">
    <property type="term" value="F:RNA binding"/>
    <property type="evidence" value="ECO:0007669"/>
    <property type="project" value="InterPro"/>
</dbReference>
<dbReference type="PANTHER" id="PTHR21349:SF0">
    <property type="entry name" value="LARGE RIBOSOMAL SUBUNIT PROTEIN BL21M"/>
    <property type="match status" value="1"/>
</dbReference>